<name>A0AAN7US61_9PEZI</name>
<comment type="caution">
    <text evidence="1">The sequence shown here is derived from an EMBL/GenBank/DDBJ whole genome shotgun (WGS) entry which is preliminary data.</text>
</comment>
<dbReference type="EMBL" id="JAWHQM010000043">
    <property type="protein sequence ID" value="KAK5634648.1"/>
    <property type="molecule type" value="Genomic_DNA"/>
</dbReference>
<dbReference type="Proteomes" id="UP001305414">
    <property type="component" value="Unassembled WGS sequence"/>
</dbReference>
<proteinExistence type="predicted"/>
<organism evidence="1 2">
    <name type="scientific">Xylaria bambusicola</name>
    <dbReference type="NCBI Taxonomy" id="326684"/>
    <lineage>
        <taxon>Eukaryota</taxon>
        <taxon>Fungi</taxon>
        <taxon>Dikarya</taxon>
        <taxon>Ascomycota</taxon>
        <taxon>Pezizomycotina</taxon>
        <taxon>Sordariomycetes</taxon>
        <taxon>Xylariomycetidae</taxon>
        <taxon>Xylariales</taxon>
        <taxon>Xylariaceae</taxon>
        <taxon>Xylaria</taxon>
    </lineage>
</organism>
<evidence type="ECO:0000313" key="1">
    <source>
        <dbReference type="EMBL" id="KAK5634648.1"/>
    </source>
</evidence>
<evidence type="ECO:0000313" key="2">
    <source>
        <dbReference type="Proteomes" id="UP001305414"/>
    </source>
</evidence>
<dbReference type="AlphaFoldDB" id="A0AAN7US61"/>
<gene>
    <name evidence="1" type="ORF">RRF57_010361</name>
</gene>
<keyword evidence="2" id="KW-1185">Reference proteome</keyword>
<accession>A0AAN7US61</accession>
<sequence length="86" mass="9717">MAQVSAEKVAFWELEPNDAGQVSVVPHPLEPCIRGSGVSDIGIFPEEERMQGCPWTRRTSSLVGSIPVRFYYPYLPQQPNLLNKWD</sequence>
<reference evidence="1 2" key="1">
    <citation type="submission" date="2023-10" db="EMBL/GenBank/DDBJ databases">
        <title>Draft genome sequence of Xylaria bambusicola isolate GMP-LS, the root and basal stem rot pathogen of sugarcane in Indonesia.</title>
        <authorList>
            <person name="Selvaraj P."/>
            <person name="Muralishankar V."/>
            <person name="Muruganantham S."/>
            <person name="Sp S."/>
            <person name="Haryani S."/>
            <person name="Lau K.J.X."/>
            <person name="Naqvi N.I."/>
        </authorList>
    </citation>
    <scope>NUCLEOTIDE SEQUENCE [LARGE SCALE GENOMIC DNA]</scope>
    <source>
        <strain evidence="1">GMP-LS</strain>
    </source>
</reference>
<protein>
    <submittedName>
        <fullName evidence="1">Uncharacterized protein</fullName>
    </submittedName>
</protein>